<dbReference type="Pfam" id="PF23010">
    <property type="entry name" value="RA_3"/>
    <property type="match status" value="1"/>
</dbReference>
<dbReference type="SUPFAM" id="SSF52058">
    <property type="entry name" value="L domain-like"/>
    <property type="match status" value="2"/>
</dbReference>
<dbReference type="Pfam" id="PF13855">
    <property type="entry name" value="LRR_8"/>
    <property type="match status" value="2"/>
</dbReference>
<accession>A0A2A4JXX1</accession>
<dbReference type="PRINTS" id="PR00837">
    <property type="entry name" value="V5TPXLIKE"/>
</dbReference>
<keyword evidence="7" id="KW-0732">Signal</keyword>
<feature type="compositionally biased region" description="Low complexity" evidence="6">
    <location>
        <begin position="1330"/>
        <end position="1340"/>
    </location>
</feature>
<evidence type="ECO:0000256" key="5">
    <source>
        <dbReference type="ARBA" id="ARBA00022737"/>
    </source>
</evidence>
<dbReference type="Gene3D" id="3.40.33.10">
    <property type="entry name" value="CAP"/>
    <property type="match status" value="1"/>
</dbReference>
<dbReference type="SMART" id="SM00198">
    <property type="entry name" value="SCP"/>
    <property type="match status" value="1"/>
</dbReference>
<dbReference type="GO" id="GO:0005576">
    <property type="term" value="C:extracellular region"/>
    <property type="evidence" value="ECO:0007669"/>
    <property type="project" value="UniProtKB-SubCell"/>
</dbReference>
<proteinExistence type="predicted"/>
<evidence type="ECO:0000256" key="1">
    <source>
        <dbReference type="ARBA" id="ARBA00004613"/>
    </source>
</evidence>
<dbReference type="InterPro" id="IPR050216">
    <property type="entry name" value="LRR_domain-containing"/>
</dbReference>
<evidence type="ECO:0000313" key="9">
    <source>
        <dbReference type="EMBL" id="PCG76616.1"/>
    </source>
</evidence>
<dbReference type="Gene3D" id="1.10.10.740">
    <property type="entry name" value="Crisp domain"/>
    <property type="match status" value="1"/>
</dbReference>
<name>A0A2A4JXX1_HELVI</name>
<dbReference type="PROSITE" id="PS01009">
    <property type="entry name" value="CRISP_1"/>
    <property type="match status" value="1"/>
</dbReference>
<dbReference type="InterPro" id="IPR055071">
    <property type="entry name" value="RA_PHLPP-like"/>
</dbReference>
<dbReference type="SUPFAM" id="SSF57546">
    <property type="entry name" value="Crisp domain-like"/>
    <property type="match status" value="1"/>
</dbReference>
<dbReference type="PROSITE" id="PS51450">
    <property type="entry name" value="LRR"/>
    <property type="match status" value="4"/>
</dbReference>
<dbReference type="SMART" id="SM00369">
    <property type="entry name" value="LRR_TYP"/>
    <property type="match status" value="10"/>
</dbReference>
<dbReference type="InterPro" id="IPR001932">
    <property type="entry name" value="PPM-type_phosphatase-like_dom"/>
</dbReference>
<dbReference type="InterPro" id="IPR013871">
    <property type="entry name" value="Cysteine_rich_secretory"/>
</dbReference>
<dbReference type="CDD" id="cd00143">
    <property type="entry name" value="PP2Cc"/>
    <property type="match status" value="1"/>
</dbReference>
<dbReference type="Gene3D" id="3.80.10.10">
    <property type="entry name" value="Ribonuclease Inhibitor"/>
    <property type="match status" value="3"/>
</dbReference>
<sequence>MYVRSGLLVLFLLNIAVELETGRPWGHKQLFPPHLIPDNALHPRRSVVRRKIVLYHNFFRTKVRPSAANMLLMTWHAGAARQAQAYAERCQFLRHNDIRENTVPQLGTCGQNLFVSAQKTPWFFAIKTWFLEHQNFTYGNPQYNLKTIGHYTQMVWATSHKVGCGVAHCQGGPWGQFYNYVCHYCPGGNFQSITHYPYKTGKPCEECPNDCLSRSLCTNACNKMDLYSNCDELYAVTKDVCRQGNILEQNIRTLSFKVISNSSYLSVFWLAVKGSQFSRSSGGRGSGARALCARTRSRHHLPRDMVARQALLASSPPAPRKSLRRLASTRGFRPRAANEYGWIRVFEGLEPFAIDAPSKLIKVTLNTTVEEINRDLGFNDELSLWLQIGGANARRLEQDEYPLRIQEQYLATCGWRSQARRLRLAVDPELRHTLRWCAGPAPRTGGVLRSGTVYVLKGHVFPQWKPRPAYVIGSRLHSYGTTWEMLELSGGSIELCQPKAQRLVLCVKPRCQGNLASGDNTMNHLFLGFSTIWERNMWFCWLKEGTQSTQPPNVLDLSGGGRASLGAALAQHAAGAFTVRVLRLRTNALTAVPAQAWTLQSLTHLDISDNRITELPQEICQLTQLEELQVSDNELRSIDCVLRLPRLRTLVATRNLITHFGPSNKPPMAPDDENKSEYRAPLTTVDLRYNKLKGSIILGNYEHLVSLDISHNTVEVLVVSALRGLRELYAANNTLQHLGLHGAMLRILRAPYNQLETLTTTVPPINLVEIDVSHNKLTSLPQWLSGCSDLTTLHASNNQLTSLPEHLFCSELSSLSSLHLAHNKISTIPSMPRLRSPLRELLLHDNCIQSLPENFFSACDRLCVLNLTNNRLSRLPHARGPSSHCLERLYLTANCLTDEVSDVIIAFRGLKILHIAYNCLTNLPEACINFWPDIEELVLSGNCLSRLPENLPQLNNIKVVRAHSNRLRSVPMFACSASVKILDFAHNELDSIDLRLLAPKQLKFLDISCNKKLQVDPSQFSAYRCQRPLSLVDVTGRHSLPWTQKSGYHEELNGSTPWTTGFSECPNKSLQLCCAQIRLPSFCNREGLFAIIDGETDIEVPKILQTAIPGLLLEEKSIKETVNEYMKYVVLSAHRELKEKGQKKGACLIMCHLSPVTAQEIGFGHTTRKYNLRLANVGDTKAVLSRRNGPLSLGIENNKRLGYSTRYPNTVPDPDVIQTIIKEDDEFLILGNGKFWNAVSMETAVSEVRAERNPVLAAKRLQDLAQSYGVEDCISVVIIRFDAARSDVDLLMRELRQTINSNKSVCRSDCCCSRLEPCCHSVTPPKPSSDRSSPSGQSDRPLSEAISHQHYASVRSQAKASERRSCRGGVARAIRVRVEEDKEEDHRNDDANPEEQFKCWEYMLEQNTQMLFDKELDNLSKGIKSNVSSLRNLKGLSGSSPQLHLTGKQSKGVPFLSKHFGSARSFGTALKPDFRFGSGRLPNGGPNAAYFGSLQRLMPYHLEYDFAVIQEKSTQDSLDLEGRMQQYWGVATTEL</sequence>
<dbReference type="InterPro" id="IPR002413">
    <property type="entry name" value="V5_allergen-like"/>
</dbReference>
<dbReference type="EMBL" id="NWSH01000407">
    <property type="protein sequence ID" value="PCG76616.1"/>
    <property type="molecule type" value="Genomic_DNA"/>
</dbReference>
<dbReference type="PANTHER" id="PTHR48051:SF1">
    <property type="entry name" value="RAS SUPPRESSOR PROTEIN 1"/>
    <property type="match status" value="1"/>
</dbReference>
<evidence type="ECO:0000259" key="8">
    <source>
        <dbReference type="PROSITE" id="PS51746"/>
    </source>
</evidence>
<dbReference type="SMART" id="SM00364">
    <property type="entry name" value="LRR_BAC"/>
    <property type="match status" value="11"/>
</dbReference>
<dbReference type="InterPro" id="IPR036457">
    <property type="entry name" value="PPM-type-like_dom_sf"/>
</dbReference>
<gene>
    <name evidence="9" type="ORF">B5V51_9067</name>
</gene>
<evidence type="ECO:0000256" key="4">
    <source>
        <dbReference type="ARBA" id="ARBA00022723"/>
    </source>
</evidence>
<dbReference type="PRINTS" id="PR00838">
    <property type="entry name" value="V5ALLERGEN"/>
</dbReference>
<dbReference type="InterPro" id="IPR018244">
    <property type="entry name" value="Allrgn_V5/Tpx1_CS"/>
</dbReference>
<dbReference type="SUPFAM" id="SSF55797">
    <property type="entry name" value="PR-1-like"/>
    <property type="match status" value="1"/>
</dbReference>
<dbReference type="InterPro" id="IPR001283">
    <property type="entry name" value="CRISP-related"/>
</dbReference>
<dbReference type="PANTHER" id="PTHR48051">
    <property type="match status" value="1"/>
</dbReference>
<dbReference type="Pfam" id="PF12799">
    <property type="entry name" value="LRR_4"/>
    <property type="match status" value="1"/>
</dbReference>
<keyword evidence="4" id="KW-0479">Metal-binding</keyword>
<dbReference type="PROSITE" id="PS51746">
    <property type="entry name" value="PPM_2"/>
    <property type="match status" value="1"/>
</dbReference>
<organism evidence="9">
    <name type="scientific">Heliothis virescens</name>
    <name type="common">Tobacco budworm moth</name>
    <dbReference type="NCBI Taxonomy" id="7102"/>
    <lineage>
        <taxon>Eukaryota</taxon>
        <taxon>Metazoa</taxon>
        <taxon>Ecdysozoa</taxon>
        <taxon>Arthropoda</taxon>
        <taxon>Hexapoda</taxon>
        <taxon>Insecta</taxon>
        <taxon>Pterygota</taxon>
        <taxon>Neoptera</taxon>
        <taxon>Endopterygota</taxon>
        <taxon>Lepidoptera</taxon>
        <taxon>Glossata</taxon>
        <taxon>Ditrysia</taxon>
        <taxon>Noctuoidea</taxon>
        <taxon>Noctuidae</taxon>
        <taxon>Heliothinae</taxon>
        <taxon>Heliothis</taxon>
    </lineage>
</organism>
<evidence type="ECO:0000256" key="2">
    <source>
        <dbReference type="ARBA" id="ARBA00022525"/>
    </source>
</evidence>
<feature type="region of interest" description="Disordered" evidence="6">
    <location>
        <begin position="1322"/>
        <end position="1344"/>
    </location>
</feature>
<dbReference type="STRING" id="7102.A0A2A4JXX1"/>
<evidence type="ECO:0000256" key="6">
    <source>
        <dbReference type="SAM" id="MobiDB-lite"/>
    </source>
</evidence>
<comment type="caution">
    <text evidence="9">The sequence shown here is derived from an EMBL/GenBank/DDBJ whole genome shotgun (WGS) entry which is preliminary data.</text>
</comment>
<dbReference type="InterPro" id="IPR032675">
    <property type="entry name" value="LRR_dom_sf"/>
</dbReference>
<dbReference type="GO" id="GO:0046872">
    <property type="term" value="F:metal ion binding"/>
    <property type="evidence" value="ECO:0007669"/>
    <property type="project" value="UniProtKB-KW"/>
</dbReference>
<dbReference type="Pfam" id="PF00188">
    <property type="entry name" value="CAP"/>
    <property type="match status" value="1"/>
</dbReference>
<keyword evidence="2" id="KW-0964">Secreted</keyword>
<keyword evidence="5" id="KW-0677">Repeat</keyword>
<dbReference type="InterPro" id="IPR014044">
    <property type="entry name" value="CAP_dom"/>
</dbReference>
<dbReference type="Pfam" id="PF08562">
    <property type="entry name" value="Crisp"/>
    <property type="match status" value="1"/>
</dbReference>
<feature type="domain" description="PPM-type phosphatase" evidence="8">
    <location>
        <begin position="1069"/>
        <end position="1281"/>
    </location>
</feature>
<dbReference type="SUPFAM" id="SSF81606">
    <property type="entry name" value="PP2C-like"/>
    <property type="match status" value="1"/>
</dbReference>
<dbReference type="Gene3D" id="3.60.40.10">
    <property type="entry name" value="PPM-type phosphatase domain"/>
    <property type="match status" value="2"/>
</dbReference>
<feature type="chain" id="PRO_5012923914" description="PPM-type phosphatase domain-containing protein" evidence="7">
    <location>
        <begin position="23"/>
        <end position="1535"/>
    </location>
</feature>
<dbReference type="Pfam" id="PF00481">
    <property type="entry name" value="PP2C"/>
    <property type="match status" value="1"/>
</dbReference>
<comment type="subcellular location">
    <subcellularLocation>
        <location evidence="1">Secreted</location>
    </subcellularLocation>
</comment>
<dbReference type="InterPro" id="IPR042076">
    <property type="entry name" value="Crisp-like_dom"/>
</dbReference>
<dbReference type="InterPro" id="IPR025875">
    <property type="entry name" value="Leu-rich_rpt_4"/>
</dbReference>
<dbReference type="Pfam" id="PF00560">
    <property type="entry name" value="LRR_1"/>
    <property type="match status" value="1"/>
</dbReference>
<dbReference type="SMART" id="SM00332">
    <property type="entry name" value="PP2Cc"/>
    <property type="match status" value="1"/>
</dbReference>
<dbReference type="InterPro" id="IPR001611">
    <property type="entry name" value="Leu-rich_rpt"/>
</dbReference>
<protein>
    <recommendedName>
        <fullName evidence="8">PPM-type phosphatase domain-containing protein</fullName>
    </recommendedName>
</protein>
<dbReference type="InterPro" id="IPR035940">
    <property type="entry name" value="CAP_sf"/>
</dbReference>
<keyword evidence="3" id="KW-0433">Leucine-rich repeat</keyword>
<evidence type="ECO:0000256" key="7">
    <source>
        <dbReference type="SAM" id="SignalP"/>
    </source>
</evidence>
<feature type="signal peptide" evidence="7">
    <location>
        <begin position="1"/>
        <end position="22"/>
    </location>
</feature>
<reference evidence="9" key="1">
    <citation type="submission" date="2017-09" db="EMBL/GenBank/DDBJ databases">
        <title>Contemporary evolution of a Lepidopteran species, Heliothis virescens, in response to modern agricultural practices.</title>
        <authorList>
            <person name="Fritz M.L."/>
            <person name="Deyonke A.M."/>
            <person name="Papanicolaou A."/>
            <person name="Micinski S."/>
            <person name="Westbrook J."/>
            <person name="Gould F."/>
        </authorList>
    </citation>
    <scope>NUCLEOTIDE SEQUENCE [LARGE SCALE GENOMIC DNA]</scope>
    <source>
        <strain evidence="9">HvINT-</strain>
        <tissue evidence="9">Whole body</tissue>
    </source>
</reference>
<dbReference type="CDD" id="cd17213">
    <property type="entry name" value="RA_PHLPP"/>
    <property type="match status" value="1"/>
</dbReference>
<dbReference type="InterPro" id="IPR003591">
    <property type="entry name" value="Leu-rich_rpt_typical-subtyp"/>
</dbReference>
<dbReference type="GO" id="GO:0005737">
    <property type="term" value="C:cytoplasm"/>
    <property type="evidence" value="ECO:0007669"/>
    <property type="project" value="TreeGrafter"/>
</dbReference>
<evidence type="ECO:0000256" key="3">
    <source>
        <dbReference type="ARBA" id="ARBA00022614"/>
    </source>
</evidence>